<dbReference type="RefSeq" id="WP_003536374.1">
    <property type="nucleotide sequence ID" value="NZ_CAACVM010000011.1"/>
</dbReference>
<accession>A0A3E3E9X8</accession>
<dbReference type="EMBL" id="QUSL01000031">
    <property type="protein sequence ID" value="RGD80316.1"/>
    <property type="molecule type" value="Genomic_DNA"/>
</dbReference>
<organism evidence="1 2">
    <name type="scientific">Thomasclavelia ramosa</name>
    <dbReference type="NCBI Taxonomy" id="1547"/>
    <lineage>
        <taxon>Bacteria</taxon>
        <taxon>Bacillati</taxon>
        <taxon>Bacillota</taxon>
        <taxon>Erysipelotrichia</taxon>
        <taxon>Erysipelotrichales</taxon>
        <taxon>Coprobacillaceae</taxon>
        <taxon>Thomasclavelia</taxon>
    </lineage>
</organism>
<gene>
    <name evidence="1" type="ORF">DXB93_15175</name>
</gene>
<comment type="caution">
    <text evidence="1">The sequence shown here is derived from an EMBL/GenBank/DDBJ whole genome shotgun (WGS) entry which is preliminary data.</text>
</comment>
<dbReference type="Proteomes" id="UP000261032">
    <property type="component" value="Unassembled WGS sequence"/>
</dbReference>
<evidence type="ECO:0000313" key="1">
    <source>
        <dbReference type="EMBL" id="RGD80316.1"/>
    </source>
</evidence>
<reference evidence="1 2" key="1">
    <citation type="submission" date="2018-08" db="EMBL/GenBank/DDBJ databases">
        <title>A genome reference for cultivated species of the human gut microbiota.</title>
        <authorList>
            <person name="Zou Y."/>
            <person name="Xue W."/>
            <person name="Luo G."/>
        </authorList>
    </citation>
    <scope>NUCLEOTIDE SEQUENCE [LARGE SCALE GENOMIC DNA]</scope>
    <source>
        <strain evidence="1 2">OM06-4</strain>
    </source>
</reference>
<proteinExistence type="predicted"/>
<name>A0A3E3E9X8_9FIRM</name>
<sequence length="99" mass="11769">MKNMLKIILLIVIIMVSIYAFNSTSTYSSNEDLKRVSDTINQLSLKCYSIEGKYPKDIEYLKENYGLLLNDEDYQVIYYYEGDNLQPRIKVFKKEKNYE</sequence>
<evidence type="ECO:0000313" key="2">
    <source>
        <dbReference type="Proteomes" id="UP000261032"/>
    </source>
</evidence>
<dbReference type="AlphaFoldDB" id="A0A3E3E9X8"/>
<protein>
    <submittedName>
        <fullName evidence="1">Uncharacterized protein</fullName>
    </submittedName>
</protein>